<comment type="caution">
    <text evidence="3">The sequence shown here is derived from an EMBL/GenBank/DDBJ whole genome shotgun (WGS) entry which is preliminary data.</text>
</comment>
<evidence type="ECO:0000256" key="1">
    <source>
        <dbReference type="SAM" id="Phobius"/>
    </source>
</evidence>
<evidence type="ECO:0000259" key="2">
    <source>
        <dbReference type="Pfam" id="PF05170"/>
    </source>
</evidence>
<feature type="transmembrane region" description="Helical" evidence="1">
    <location>
        <begin position="21"/>
        <end position="48"/>
    </location>
</feature>
<gene>
    <name evidence="3" type="ORF">LEP1GSC151_4139</name>
</gene>
<sequence>MPFSNRLDLMKFFKRIQEFLYTYRIRFLAIILIQIIAVISFTLVPLLIREDFYKDFILTAIEQKTGLEVKVGSSDLVLFPFPGIELKEVQIRKEELVIGISDRIKVDISWFGLLGQKVEIRDVYISGGKINLHKNKDGSVDLIEFFQQDTEDSENSNHNHTIRIFDPSSTVESSSFISPKEIFKVGLKNVEIENFYIHYQDDTHRRTYEIYLSNSALNISFYGNNFVLTLQGKLDGQSFQIYGSTNLDEFPTTYENSKFQSTISLDKCSLSIFRDLLTIFPNADFSKTILNGTIKIDKVPNRSINFNVIAQAKNFAYKGGNPFGDIKVNMEFRLDLPNKKLEFPYISILWPGIAEGNAKGTVLWNYKTNVSFQVTANYLDYHSALRLGKLFEFTKKFDDPNRPNGVFYFSVDLKNVYALKHRIPVLKAELKYSYPWIHIPSFHAYIYNGEILGKSKIDPFTSKFEVQGEAYRIQSDRILMPYVNDPIINGDMFSRFNFVTEVHNRSSDFTTEFFRNMEGSGNLQVLNGELLGYANFMIPVLNTLGKIISFNGIDGRKVEFSSLKSDFTIENNHLHFQNLKLQGKGLEADGKGNISFEKNIDVLINLRLGGNIVGRVLKIPIIYKGVFKQSIPYIDPIWLGSVFAGSTILAPFFTFAGGPYGGGIAGSVVSEYVRDAWEGLKGLFSSKEDKKRNNLKNRRKFYESKIIHSDCIGLDARFYFGSFIRSFYKIRNF</sequence>
<keyword evidence="1" id="KW-0812">Transmembrane</keyword>
<dbReference type="GO" id="GO:0005886">
    <property type="term" value="C:plasma membrane"/>
    <property type="evidence" value="ECO:0007669"/>
    <property type="project" value="TreeGrafter"/>
</dbReference>
<organism evidence="3 4">
    <name type="scientific">Leptospira interrogans serovar Grippotyphosa str. LT2186</name>
    <dbReference type="NCBI Taxonomy" id="1001599"/>
    <lineage>
        <taxon>Bacteria</taxon>
        <taxon>Pseudomonadati</taxon>
        <taxon>Spirochaetota</taxon>
        <taxon>Spirochaetia</taxon>
        <taxon>Leptospirales</taxon>
        <taxon>Leptospiraceae</taxon>
        <taxon>Leptospira</taxon>
    </lineage>
</organism>
<dbReference type="AlphaFoldDB" id="M3G0V7"/>
<dbReference type="EMBL" id="AFME02000009">
    <property type="protein sequence ID" value="EMG13499.1"/>
    <property type="molecule type" value="Genomic_DNA"/>
</dbReference>
<keyword evidence="1" id="KW-1133">Transmembrane helix</keyword>
<dbReference type="GO" id="GO:0090313">
    <property type="term" value="P:regulation of protein targeting to membrane"/>
    <property type="evidence" value="ECO:0007669"/>
    <property type="project" value="TreeGrafter"/>
</dbReference>
<accession>M3G0V7</accession>
<evidence type="ECO:0000313" key="4">
    <source>
        <dbReference type="Proteomes" id="UP000011776"/>
    </source>
</evidence>
<reference evidence="3 4" key="1">
    <citation type="submission" date="2013-02" db="EMBL/GenBank/DDBJ databases">
        <authorList>
            <person name="Harkins D.M."/>
            <person name="Durkin A.S."/>
            <person name="Brinkac L.M."/>
            <person name="Haft D.H."/>
            <person name="Selengut J.D."/>
            <person name="Sanka R."/>
            <person name="DePew J."/>
            <person name="Purushe J."/>
            <person name="Tulsiani S.M."/>
            <person name="Graham G.C."/>
            <person name="Burns M.-A."/>
            <person name="Dohnt M.F."/>
            <person name="Smythe L.D."/>
            <person name="McKay D.B."/>
            <person name="Craig S.B."/>
            <person name="Vinetz J.M."/>
            <person name="Sutton G.G."/>
            <person name="Nierman W.C."/>
            <person name="Fouts D.E."/>
        </authorList>
    </citation>
    <scope>NUCLEOTIDE SEQUENCE [LARGE SCALE GENOMIC DNA]</scope>
    <source>
        <strain evidence="3 4">LT2186</strain>
    </source>
</reference>
<proteinExistence type="predicted"/>
<protein>
    <submittedName>
        <fullName evidence="3">AsmA-like C-terminal domain protein</fullName>
    </submittedName>
</protein>
<evidence type="ECO:0000313" key="3">
    <source>
        <dbReference type="EMBL" id="EMG13499.1"/>
    </source>
</evidence>
<dbReference type="Proteomes" id="UP000011776">
    <property type="component" value="Unassembled WGS sequence"/>
</dbReference>
<feature type="domain" description="AsmA" evidence="2">
    <location>
        <begin position="28"/>
        <end position="261"/>
    </location>
</feature>
<dbReference type="InterPro" id="IPR007844">
    <property type="entry name" value="AsmA"/>
</dbReference>
<dbReference type="Pfam" id="PF05170">
    <property type="entry name" value="AsmA"/>
    <property type="match status" value="1"/>
</dbReference>
<keyword evidence="1" id="KW-0472">Membrane</keyword>
<name>M3G0V7_LEPIR</name>
<dbReference type="BioCyc" id="LINT1001599:G11K9-3796-MONOMER"/>
<dbReference type="PANTHER" id="PTHR30441">
    <property type="entry name" value="DUF748 DOMAIN-CONTAINING PROTEIN"/>
    <property type="match status" value="1"/>
</dbReference>
<dbReference type="InterPro" id="IPR052894">
    <property type="entry name" value="AsmA-related"/>
</dbReference>
<dbReference type="PANTHER" id="PTHR30441:SF8">
    <property type="entry name" value="DUF748 DOMAIN-CONTAINING PROTEIN"/>
    <property type="match status" value="1"/>
</dbReference>